<dbReference type="Pfam" id="PF00147">
    <property type="entry name" value="Fibrinogen_C"/>
    <property type="match status" value="1"/>
</dbReference>
<gene>
    <name evidence="3" type="ORF">FSP39_006105</name>
</gene>
<dbReference type="InterPro" id="IPR050373">
    <property type="entry name" value="Fibrinogen_C-term_domain"/>
</dbReference>
<evidence type="ECO:0000256" key="1">
    <source>
        <dbReference type="ARBA" id="ARBA00023157"/>
    </source>
</evidence>
<comment type="caution">
    <text evidence="3">The sequence shown here is derived from an EMBL/GenBank/DDBJ whole genome shotgun (WGS) entry which is preliminary data.</text>
</comment>
<dbReference type="Proteomes" id="UP001186944">
    <property type="component" value="Unassembled WGS sequence"/>
</dbReference>
<evidence type="ECO:0000259" key="2">
    <source>
        <dbReference type="PROSITE" id="PS51406"/>
    </source>
</evidence>
<dbReference type="PANTHER" id="PTHR19143">
    <property type="entry name" value="FIBRINOGEN/TENASCIN/ANGIOPOEITIN"/>
    <property type="match status" value="1"/>
</dbReference>
<reference evidence="3" key="1">
    <citation type="submission" date="2019-08" db="EMBL/GenBank/DDBJ databases">
        <title>The improved chromosome-level genome for the pearl oyster Pinctada fucata martensii using PacBio sequencing and Hi-C.</title>
        <authorList>
            <person name="Zheng Z."/>
        </authorList>
    </citation>
    <scope>NUCLEOTIDE SEQUENCE</scope>
    <source>
        <strain evidence="3">ZZ-2019</strain>
        <tissue evidence="3">Adductor muscle</tissue>
    </source>
</reference>
<dbReference type="Gene3D" id="3.90.215.10">
    <property type="entry name" value="Gamma Fibrinogen, chain A, domain 1"/>
    <property type="match status" value="1"/>
</dbReference>
<evidence type="ECO:0000313" key="4">
    <source>
        <dbReference type="Proteomes" id="UP001186944"/>
    </source>
</evidence>
<keyword evidence="4" id="KW-1185">Reference proteome</keyword>
<dbReference type="PANTHER" id="PTHR19143:SF394">
    <property type="entry name" value="ANGIOPOIETIN-RELATED PROTEIN 3-LIKE"/>
    <property type="match status" value="1"/>
</dbReference>
<dbReference type="InterPro" id="IPR002181">
    <property type="entry name" value="Fibrinogen_a/b/g_C_dom"/>
</dbReference>
<name>A0AA88YAW7_PINIB</name>
<protein>
    <recommendedName>
        <fullName evidence="2">Fibrinogen C-terminal domain-containing protein</fullName>
    </recommendedName>
</protein>
<dbReference type="SMART" id="SM00186">
    <property type="entry name" value="FBG"/>
    <property type="match status" value="1"/>
</dbReference>
<proteinExistence type="predicted"/>
<dbReference type="GO" id="GO:0005615">
    <property type="term" value="C:extracellular space"/>
    <property type="evidence" value="ECO:0007669"/>
    <property type="project" value="TreeGrafter"/>
</dbReference>
<evidence type="ECO:0000313" key="3">
    <source>
        <dbReference type="EMBL" id="KAK3101749.1"/>
    </source>
</evidence>
<dbReference type="SUPFAM" id="SSF56496">
    <property type="entry name" value="Fibrinogen C-terminal domain-like"/>
    <property type="match status" value="1"/>
</dbReference>
<dbReference type="InterPro" id="IPR020837">
    <property type="entry name" value="Fibrinogen_CS"/>
</dbReference>
<dbReference type="CDD" id="cd00087">
    <property type="entry name" value="FReD"/>
    <property type="match status" value="1"/>
</dbReference>
<dbReference type="PROSITE" id="PS00514">
    <property type="entry name" value="FIBRINOGEN_C_1"/>
    <property type="match status" value="1"/>
</dbReference>
<dbReference type="PROSITE" id="PS51406">
    <property type="entry name" value="FIBRINOGEN_C_2"/>
    <property type="match status" value="1"/>
</dbReference>
<keyword evidence="1" id="KW-1015">Disulfide bond</keyword>
<dbReference type="AlphaFoldDB" id="A0AA88YAW7"/>
<dbReference type="InterPro" id="IPR014716">
    <property type="entry name" value="Fibrinogen_a/b/g_C_1"/>
</dbReference>
<organism evidence="3 4">
    <name type="scientific">Pinctada imbricata</name>
    <name type="common">Atlantic pearl-oyster</name>
    <name type="synonym">Pinctada martensii</name>
    <dbReference type="NCBI Taxonomy" id="66713"/>
    <lineage>
        <taxon>Eukaryota</taxon>
        <taxon>Metazoa</taxon>
        <taxon>Spiralia</taxon>
        <taxon>Lophotrochozoa</taxon>
        <taxon>Mollusca</taxon>
        <taxon>Bivalvia</taxon>
        <taxon>Autobranchia</taxon>
        <taxon>Pteriomorphia</taxon>
        <taxon>Pterioida</taxon>
        <taxon>Pterioidea</taxon>
        <taxon>Pteriidae</taxon>
        <taxon>Pinctada</taxon>
    </lineage>
</organism>
<dbReference type="EMBL" id="VSWD01000005">
    <property type="protein sequence ID" value="KAK3101749.1"/>
    <property type="molecule type" value="Genomic_DNA"/>
</dbReference>
<feature type="domain" description="Fibrinogen C-terminal" evidence="2">
    <location>
        <begin position="1"/>
        <end position="184"/>
    </location>
</feature>
<dbReference type="InterPro" id="IPR036056">
    <property type="entry name" value="Fibrinogen-like_C"/>
</dbReference>
<accession>A0AA88YAW7</accession>
<sequence length="184" mass="21049">MTTDGGGWTVFHKRFSGIKNFYRPWEAYKSGFGDVSTEYWLGNKWIHEMTLKSSELYIKVKGFDGPVKFAKYSSFSVGNESTDFMLFVANYSGTAGDSLSGDTDQNVVHAYQRFSTKDMDNDQSTASCAQKYKGGWWYKSCHMSNLNGEYCGYPIVVDDYCNSWSKYGNRNEGLEESTMMIRRH</sequence>